<feature type="domain" description="HTH marR-type" evidence="4">
    <location>
        <begin position="1"/>
        <end position="135"/>
    </location>
</feature>
<proteinExistence type="predicted"/>
<dbReference type="SMART" id="SM00347">
    <property type="entry name" value="HTH_MARR"/>
    <property type="match status" value="1"/>
</dbReference>
<keyword evidence="3" id="KW-0804">Transcription</keyword>
<dbReference type="GO" id="GO:0003677">
    <property type="term" value="F:DNA binding"/>
    <property type="evidence" value="ECO:0007669"/>
    <property type="project" value="UniProtKB-KW"/>
</dbReference>
<evidence type="ECO:0000256" key="2">
    <source>
        <dbReference type="ARBA" id="ARBA00023125"/>
    </source>
</evidence>
<organism evidence="5 6">
    <name type="scientific">Roseburia porci</name>
    <dbReference type="NCBI Taxonomy" id="2605790"/>
    <lineage>
        <taxon>Bacteria</taxon>
        <taxon>Bacillati</taxon>
        <taxon>Bacillota</taxon>
        <taxon>Clostridia</taxon>
        <taxon>Lachnospirales</taxon>
        <taxon>Lachnospiraceae</taxon>
        <taxon>Roseburia</taxon>
    </lineage>
</organism>
<dbReference type="PANTHER" id="PTHR42756">
    <property type="entry name" value="TRANSCRIPTIONAL REGULATOR, MARR"/>
    <property type="match status" value="1"/>
</dbReference>
<evidence type="ECO:0000256" key="1">
    <source>
        <dbReference type="ARBA" id="ARBA00023015"/>
    </source>
</evidence>
<evidence type="ECO:0000256" key="3">
    <source>
        <dbReference type="ARBA" id="ARBA00023163"/>
    </source>
</evidence>
<dbReference type="Gene3D" id="1.10.10.10">
    <property type="entry name" value="Winged helix-like DNA-binding domain superfamily/Winged helix DNA-binding domain"/>
    <property type="match status" value="1"/>
</dbReference>
<dbReference type="InterPro" id="IPR036390">
    <property type="entry name" value="WH_DNA-bd_sf"/>
</dbReference>
<dbReference type="PANTHER" id="PTHR42756:SF1">
    <property type="entry name" value="TRANSCRIPTIONAL REPRESSOR OF EMRAB OPERON"/>
    <property type="match status" value="1"/>
</dbReference>
<evidence type="ECO:0000313" key="5">
    <source>
        <dbReference type="EMBL" id="MST74904.1"/>
    </source>
</evidence>
<comment type="caution">
    <text evidence="5">The sequence shown here is derived from an EMBL/GenBank/DDBJ whole genome shotgun (WGS) entry which is preliminary data.</text>
</comment>
<name>A0A6L5YQZ3_9FIRM</name>
<protein>
    <submittedName>
        <fullName evidence="5">Winged helix-turn-helix transcriptional regulator</fullName>
    </submittedName>
</protein>
<dbReference type="InterPro" id="IPR036388">
    <property type="entry name" value="WH-like_DNA-bd_sf"/>
</dbReference>
<dbReference type="GO" id="GO:0003700">
    <property type="term" value="F:DNA-binding transcription factor activity"/>
    <property type="evidence" value="ECO:0007669"/>
    <property type="project" value="InterPro"/>
</dbReference>
<dbReference type="SUPFAM" id="SSF46785">
    <property type="entry name" value="Winged helix' DNA-binding domain"/>
    <property type="match status" value="1"/>
</dbReference>
<evidence type="ECO:0000259" key="4">
    <source>
        <dbReference type="PROSITE" id="PS50995"/>
    </source>
</evidence>
<dbReference type="AlphaFoldDB" id="A0A6L5YQZ3"/>
<reference evidence="5 6" key="1">
    <citation type="submission" date="2019-08" db="EMBL/GenBank/DDBJ databases">
        <title>In-depth cultivation of the pig gut microbiome towards novel bacterial diversity and tailored functional studies.</title>
        <authorList>
            <person name="Wylensek D."/>
            <person name="Hitch T.C.A."/>
            <person name="Clavel T."/>
        </authorList>
    </citation>
    <scope>NUCLEOTIDE SEQUENCE [LARGE SCALE GENOMIC DNA]</scope>
    <source>
        <strain evidence="5 6">MUC/MUC-530-WT-4D</strain>
    </source>
</reference>
<dbReference type="InterPro" id="IPR000835">
    <property type="entry name" value="HTH_MarR-typ"/>
</dbReference>
<keyword evidence="1" id="KW-0805">Transcription regulation</keyword>
<dbReference type="PROSITE" id="PS50995">
    <property type="entry name" value="HTH_MARR_2"/>
    <property type="match status" value="1"/>
</dbReference>
<dbReference type="EMBL" id="VUNI01000011">
    <property type="protein sequence ID" value="MST74904.1"/>
    <property type="molecule type" value="Genomic_DNA"/>
</dbReference>
<dbReference type="InterPro" id="IPR023187">
    <property type="entry name" value="Tscrpt_reg_MarR-type_CS"/>
</dbReference>
<dbReference type="RefSeq" id="WP_154429869.1">
    <property type="nucleotide sequence ID" value="NZ_VUNI01000011.1"/>
</dbReference>
<keyword evidence="6" id="KW-1185">Reference proteome</keyword>
<keyword evidence="2" id="KW-0238">DNA-binding</keyword>
<dbReference type="Pfam" id="PF12802">
    <property type="entry name" value="MarR_2"/>
    <property type="match status" value="1"/>
</dbReference>
<gene>
    <name evidence="5" type="ORF">FYJ75_07650</name>
</gene>
<dbReference type="Proteomes" id="UP000474024">
    <property type="component" value="Unassembled WGS sequence"/>
</dbReference>
<accession>A0A6L5YQZ3</accession>
<sequence length="146" mass="16804">MAQEWIAHTQKIKTFYNWSFHDLAKELDLSQLEIDILLFLHNNPENNVARDLCNLRGIAKSNASNGIRILEKKGLLISSADADSRKIRRLNLTSAGQGIAKRLAAKQRDIFETMFAGVSKEQIQIVQQIMDQCEKNMEEQMKWNFL</sequence>
<evidence type="ECO:0000313" key="6">
    <source>
        <dbReference type="Proteomes" id="UP000474024"/>
    </source>
</evidence>
<dbReference type="PROSITE" id="PS01117">
    <property type="entry name" value="HTH_MARR_1"/>
    <property type="match status" value="1"/>
</dbReference>